<dbReference type="GO" id="GO:0005524">
    <property type="term" value="F:ATP binding"/>
    <property type="evidence" value="ECO:0007669"/>
    <property type="project" value="InterPro"/>
</dbReference>
<dbReference type="PANTHER" id="PTHR22972">
    <property type="entry name" value="SERINE/THREONINE PROTEIN KINASE"/>
    <property type="match status" value="1"/>
</dbReference>
<dbReference type="EMBL" id="CACRXK020010186">
    <property type="protein sequence ID" value="CAB4018833.1"/>
    <property type="molecule type" value="Genomic_DNA"/>
</dbReference>
<dbReference type="PROSITE" id="PS50011">
    <property type="entry name" value="PROTEIN_KINASE_DOM"/>
    <property type="match status" value="1"/>
</dbReference>
<dbReference type="InterPro" id="IPR000719">
    <property type="entry name" value="Prot_kinase_dom"/>
</dbReference>
<evidence type="ECO:0000256" key="1">
    <source>
        <dbReference type="SAM" id="MobiDB-lite"/>
    </source>
</evidence>
<comment type="caution">
    <text evidence="2">The sequence shown here is derived from an EMBL/GenBank/DDBJ whole genome shotgun (WGS) entry which is preliminary data.</text>
</comment>
<sequence>MNFHCRCIYIEEYGRLDPVEESASIQISEHELREDVSLCIERQRNVVNPNCPPVELIVSVAEMTFKDNIQSGLLFWVSTTYILTQQLSWNTTLFVICKLLAHLKLFICFFTKLFRLGDGEECAVGERNWDFKRYLTVFGCIESAAFEGLTITYLSNDKPTPIPRSLTLDTATIQKSRKESVARNNDRRHSTPLEESAGISRSCDSLGDDAPYNNYVTDMHLVVLKDILRCWRNMLRKPTISLAGACWEDFEIVESESQPKVSEGSVSLPVRLRKESTNLDSNNCCGQYTAKIKCKTPTNGNTKSPFDQDYSVCTSLESHENVSRVLAYFRGEIQPSVVGMKDNTSPLHTTISISDQVPVQTCAEFVAQSKDVHSKDPLSHERTVSLLMLQCLKGITHLHDSGFTHGDLNLNNLFLIKHDRDFQVLIGNFGKSQPLAIERRASALYSKIDDSPTELSVGHKNDFTAVSEIFTALLHQDHNGNGTYASKASHSTLSEHLRKASERLRDGWAGPNQVIRFLQALLWGPFKLGENIVIVSENRMRKWLDQQRCDFIARLAMDEALARTDGKNSRKFSMEDLLLCEYLTVATPSSLVRTEKCWFLVT</sequence>
<proteinExistence type="predicted"/>
<feature type="region of interest" description="Disordered" evidence="1">
    <location>
        <begin position="175"/>
        <end position="200"/>
    </location>
</feature>
<organism evidence="2 3">
    <name type="scientific">Paramuricea clavata</name>
    <name type="common">Red gorgonian</name>
    <name type="synonym">Violescent sea-whip</name>
    <dbReference type="NCBI Taxonomy" id="317549"/>
    <lineage>
        <taxon>Eukaryota</taxon>
        <taxon>Metazoa</taxon>
        <taxon>Cnidaria</taxon>
        <taxon>Anthozoa</taxon>
        <taxon>Octocorallia</taxon>
        <taxon>Malacalcyonacea</taxon>
        <taxon>Plexauridae</taxon>
        <taxon>Paramuricea</taxon>
    </lineage>
</organism>
<dbReference type="SUPFAM" id="SSF56112">
    <property type="entry name" value="Protein kinase-like (PK-like)"/>
    <property type="match status" value="1"/>
</dbReference>
<dbReference type="OrthoDB" id="5977921at2759"/>
<dbReference type="PANTHER" id="PTHR22972:SF8">
    <property type="entry name" value="PROTEIN KINASE DOMAIN-CONTAINING PROTEIN"/>
    <property type="match status" value="1"/>
</dbReference>
<keyword evidence="2" id="KW-0418">Kinase</keyword>
<dbReference type="Gene3D" id="1.10.510.10">
    <property type="entry name" value="Transferase(Phosphotransferase) domain 1"/>
    <property type="match status" value="1"/>
</dbReference>
<keyword evidence="2" id="KW-0808">Transferase</keyword>
<dbReference type="AlphaFoldDB" id="A0A7D9IZX5"/>
<name>A0A7D9IZX5_PARCT</name>
<evidence type="ECO:0000313" key="3">
    <source>
        <dbReference type="Proteomes" id="UP001152795"/>
    </source>
</evidence>
<protein>
    <submittedName>
        <fullName evidence="2">Tyrosine- kinase 223</fullName>
    </submittedName>
</protein>
<gene>
    <name evidence="2" type="ORF">PACLA_8A079601</name>
</gene>
<dbReference type="Proteomes" id="UP001152795">
    <property type="component" value="Unassembled WGS sequence"/>
</dbReference>
<dbReference type="InterPro" id="IPR011009">
    <property type="entry name" value="Kinase-like_dom_sf"/>
</dbReference>
<dbReference type="GO" id="GO:0004672">
    <property type="term" value="F:protein kinase activity"/>
    <property type="evidence" value="ECO:0007669"/>
    <property type="project" value="InterPro"/>
</dbReference>
<accession>A0A7D9IZX5</accession>
<reference evidence="2" key="1">
    <citation type="submission" date="2020-04" db="EMBL/GenBank/DDBJ databases">
        <authorList>
            <person name="Alioto T."/>
            <person name="Alioto T."/>
            <person name="Gomez Garrido J."/>
        </authorList>
    </citation>
    <scope>NUCLEOTIDE SEQUENCE</scope>
    <source>
        <strain evidence="2">A484AB</strain>
    </source>
</reference>
<keyword evidence="3" id="KW-1185">Reference proteome</keyword>
<dbReference type="InterPro" id="IPR051511">
    <property type="entry name" value="MitoQC_Scaffold_Kinases"/>
</dbReference>
<evidence type="ECO:0000313" key="2">
    <source>
        <dbReference type="EMBL" id="CAB4018833.1"/>
    </source>
</evidence>
<feature type="compositionally biased region" description="Basic and acidic residues" evidence="1">
    <location>
        <begin position="176"/>
        <end position="192"/>
    </location>
</feature>